<keyword evidence="8" id="KW-0902">Two-component regulatory system</keyword>
<evidence type="ECO:0000256" key="3">
    <source>
        <dbReference type="ARBA" id="ARBA00022553"/>
    </source>
</evidence>
<dbReference type="Pfam" id="PF23539">
    <property type="entry name" value="DUF7134"/>
    <property type="match status" value="1"/>
</dbReference>
<keyword evidence="3" id="KW-0597">Phosphoprotein</keyword>
<feature type="transmembrane region" description="Helical" evidence="10">
    <location>
        <begin position="41"/>
        <end position="62"/>
    </location>
</feature>
<reference evidence="15" key="1">
    <citation type="journal article" date="2019" name="Int. J. Syst. Evol. Microbiol.">
        <title>The Global Catalogue of Microorganisms (GCM) 10K type strain sequencing project: providing services to taxonomists for standard genome sequencing and annotation.</title>
        <authorList>
            <consortium name="The Broad Institute Genomics Platform"/>
            <consortium name="The Broad Institute Genome Sequencing Center for Infectious Disease"/>
            <person name="Wu L."/>
            <person name="Ma J."/>
        </authorList>
    </citation>
    <scope>NUCLEOTIDE SEQUENCE [LARGE SCALE GENOMIC DNA]</scope>
    <source>
        <strain evidence="15">JCM 18956</strain>
    </source>
</reference>
<keyword evidence="4" id="KW-0808">Transferase</keyword>
<evidence type="ECO:0000259" key="11">
    <source>
        <dbReference type="Pfam" id="PF02518"/>
    </source>
</evidence>
<dbReference type="Pfam" id="PF07730">
    <property type="entry name" value="HisKA_3"/>
    <property type="match status" value="1"/>
</dbReference>
<dbReference type="Gene3D" id="3.30.565.10">
    <property type="entry name" value="Histidine kinase-like ATPase, C-terminal domain"/>
    <property type="match status" value="1"/>
</dbReference>
<evidence type="ECO:0000256" key="2">
    <source>
        <dbReference type="ARBA" id="ARBA00012438"/>
    </source>
</evidence>
<dbReference type="EMBL" id="BAABLM010000010">
    <property type="protein sequence ID" value="GAA4683815.1"/>
    <property type="molecule type" value="Genomic_DNA"/>
</dbReference>
<gene>
    <name evidence="14" type="ORF">GCM10025780_31970</name>
</gene>
<dbReference type="SUPFAM" id="SSF55874">
    <property type="entry name" value="ATPase domain of HSP90 chaperone/DNA topoisomerase II/histidine kinase"/>
    <property type="match status" value="1"/>
</dbReference>
<dbReference type="Gene3D" id="1.20.5.1930">
    <property type="match status" value="1"/>
</dbReference>
<evidence type="ECO:0000256" key="7">
    <source>
        <dbReference type="ARBA" id="ARBA00022840"/>
    </source>
</evidence>
<dbReference type="InterPro" id="IPR003594">
    <property type="entry name" value="HATPase_dom"/>
</dbReference>
<evidence type="ECO:0000259" key="13">
    <source>
        <dbReference type="Pfam" id="PF23539"/>
    </source>
</evidence>
<keyword evidence="10" id="KW-1133">Transmembrane helix</keyword>
<evidence type="ECO:0000256" key="9">
    <source>
        <dbReference type="SAM" id="Coils"/>
    </source>
</evidence>
<evidence type="ECO:0000259" key="12">
    <source>
        <dbReference type="Pfam" id="PF07730"/>
    </source>
</evidence>
<feature type="transmembrane region" description="Helical" evidence="10">
    <location>
        <begin position="12"/>
        <end position="29"/>
    </location>
</feature>
<dbReference type="InterPro" id="IPR011712">
    <property type="entry name" value="Sig_transdc_His_kin_sub3_dim/P"/>
</dbReference>
<evidence type="ECO:0000256" key="6">
    <source>
        <dbReference type="ARBA" id="ARBA00022777"/>
    </source>
</evidence>
<dbReference type="InterPro" id="IPR055558">
    <property type="entry name" value="DUF7134"/>
</dbReference>
<dbReference type="EC" id="2.7.13.3" evidence="2"/>
<dbReference type="Pfam" id="PF02518">
    <property type="entry name" value="HATPase_c"/>
    <property type="match status" value="1"/>
</dbReference>
<dbReference type="InterPro" id="IPR050482">
    <property type="entry name" value="Sensor_HK_TwoCompSys"/>
</dbReference>
<keyword evidence="7" id="KW-0067">ATP-binding</keyword>
<keyword evidence="10" id="KW-0472">Membrane</keyword>
<evidence type="ECO:0000256" key="5">
    <source>
        <dbReference type="ARBA" id="ARBA00022741"/>
    </source>
</evidence>
<feature type="transmembrane region" description="Helical" evidence="10">
    <location>
        <begin position="68"/>
        <end position="87"/>
    </location>
</feature>
<evidence type="ECO:0000256" key="4">
    <source>
        <dbReference type="ARBA" id="ARBA00022679"/>
    </source>
</evidence>
<comment type="catalytic activity">
    <reaction evidence="1">
        <text>ATP + protein L-histidine = ADP + protein N-phospho-L-histidine.</text>
        <dbReference type="EC" id="2.7.13.3"/>
    </reaction>
</comment>
<proteinExistence type="predicted"/>
<protein>
    <recommendedName>
        <fullName evidence="2">histidine kinase</fullName>
        <ecNumber evidence="2">2.7.13.3</ecNumber>
    </recommendedName>
</protein>
<dbReference type="GO" id="GO:0016301">
    <property type="term" value="F:kinase activity"/>
    <property type="evidence" value="ECO:0007669"/>
    <property type="project" value="UniProtKB-KW"/>
</dbReference>
<feature type="domain" description="Signal transduction histidine kinase subgroup 3 dimerisation and phosphoacceptor" evidence="12">
    <location>
        <begin position="193"/>
        <end position="258"/>
    </location>
</feature>
<feature type="transmembrane region" description="Helical" evidence="10">
    <location>
        <begin position="99"/>
        <end position="117"/>
    </location>
</feature>
<keyword evidence="9" id="KW-0175">Coiled coil</keyword>
<evidence type="ECO:0000256" key="8">
    <source>
        <dbReference type="ARBA" id="ARBA00023012"/>
    </source>
</evidence>
<feature type="coiled-coil region" evidence="9">
    <location>
        <begin position="165"/>
        <end position="192"/>
    </location>
</feature>
<dbReference type="CDD" id="cd16917">
    <property type="entry name" value="HATPase_UhpB-NarQ-NarX-like"/>
    <property type="match status" value="1"/>
</dbReference>
<dbReference type="RefSeq" id="WP_345376934.1">
    <property type="nucleotide sequence ID" value="NZ_BAABLM010000010.1"/>
</dbReference>
<evidence type="ECO:0000313" key="14">
    <source>
        <dbReference type="EMBL" id="GAA4683815.1"/>
    </source>
</evidence>
<sequence length="428" mass="45130">MWTWIERRPVVFDVLAAVIGFVFFAGLDVTRTGPSTIAVDAIYALAVAFRRAPGLALTIAWIGAVTQLVILPSFINGNVLIVVVIAATSLSQSPTVRRLGLASSIGGGLIAGVKLVLITGDFLPAGHHGTEESLTRIIYFLGVTGVVAAALMLFWLFGAVTRVRRAFASERLVRLESDRERLRAELRVAQETERMRITREMHDAIGHSLAVVIAQSDGARYAIAKNPAAAADALAVINRSARDALDDVSALLAVLQSSDAHEGSPGVADLEGLVENMASSGLTVALNETGDRVGLPTSADLAVYRVLQEALTNALKHGGPGTKIDLWLSWRGDAVDLHTLTSEADGRRLIAPRTPTPHTGSAQGRGAGSGYGVAGMIERVRLLGGTVEAGFRTDGPTGYEIRAAIPYGQLPGDHSPMSGHSSRPEVSS</sequence>
<evidence type="ECO:0000256" key="10">
    <source>
        <dbReference type="SAM" id="Phobius"/>
    </source>
</evidence>
<feature type="domain" description="DUF7134" evidence="13">
    <location>
        <begin position="1"/>
        <end position="165"/>
    </location>
</feature>
<feature type="domain" description="Histidine kinase/HSP90-like ATPase" evidence="11">
    <location>
        <begin position="302"/>
        <end position="406"/>
    </location>
</feature>
<keyword evidence="10" id="KW-0812">Transmembrane</keyword>
<comment type="caution">
    <text evidence="14">The sequence shown here is derived from an EMBL/GenBank/DDBJ whole genome shotgun (WGS) entry which is preliminary data.</text>
</comment>
<dbReference type="InterPro" id="IPR036890">
    <property type="entry name" value="HATPase_C_sf"/>
</dbReference>
<dbReference type="PANTHER" id="PTHR24421:SF10">
    <property type="entry name" value="NITRATE_NITRITE SENSOR PROTEIN NARQ"/>
    <property type="match status" value="1"/>
</dbReference>
<keyword evidence="6 14" id="KW-0418">Kinase</keyword>
<keyword evidence="15" id="KW-1185">Reference proteome</keyword>
<evidence type="ECO:0000256" key="1">
    <source>
        <dbReference type="ARBA" id="ARBA00000085"/>
    </source>
</evidence>
<feature type="transmembrane region" description="Helical" evidence="10">
    <location>
        <begin position="137"/>
        <end position="157"/>
    </location>
</feature>
<name>A0ABP8W897_9MICO</name>
<organism evidence="14 15">
    <name type="scientific">Frondihabitans cladoniiphilus</name>
    <dbReference type="NCBI Taxonomy" id="715785"/>
    <lineage>
        <taxon>Bacteria</taxon>
        <taxon>Bacillati</taxon>
        <taxon>Actinomycetota</taxon>
        <taxon>Actinomycetes</taxon>
        <taxon>Micrococcales</taxon>
        <taxon>Microbacteriaceae</taxon>
        <taxon>Frondihabitans</taxon>
    </lineage>
</organism>
<keyword evidence="5" id="KW-0547">Nucleotide-binding</keyword>
<dbReference type="PANTHER" id="PTHR24421">
    <property type="entry name" value="NITRATE/NITRITE SENSOR PROTEIN NARX-RELATED"/>
    <property type="match status" value="1"/>
</dbReference>
<dbReference type="Proteomes" id="UP001501295">
    <property type="component" value="Unassembled WGS sequence"/>
</dbReference>
<evidence type="ECO:0000313" key="15">
    <source>
        <dbReference type="Proteomes" id="UP001501295"/>
    </source>
</evidence>
<accession>A0ABP8W897</accession>